<dbReference type="AlphaFoldDB" id="A0A926US13"/>
<name>A0A926US13_9CYAN</name>
<organism evidence="1 2">
    <name type="scientific">Pseudanabaena cinerea FACHB-1277</name>
    <dbReference type="NCBI Taxonomy" id="2949581"/>
    <lineage>
        <taxon>Bacteria</taxon>
        <taxon>Bacillati</taxon>
        <taxon>Cyanobacteriota</taxon>
        <taxon>Cyanophyceae</taxon>
        <taxon>Pseudanabaenales</taxon>
        <taxon>Pseudanabaenaceae</taxon>
        <taxon>Pseudanabaena</taxon>
        <taxon>Pseudanabaena cinerea</taxon>
    </lineage>
</organism>
<accession>A0A926US13</accession>
<proteinExistence type="predicted"/>
<evidence type="ECO:0000313" key="1">
    <source>
        <dbReference type="EMBL" id="MBD2148975.1"/>
    </source>
</evidence>
<sequence length="88" mass="10014">MARFIGNYCDFAYSLPTQEIDIYRGFYLGTDRVKTENKKYGFDGLQAVLDNLQTTIKPRISVVARSAATSSFSLGRKYSYKQKLSKVL</sequence>
<evidence type="ECO:0000313" key="2">
    <source>
        <dbReference type="Proteomes" id="UP000631421"/>
    </source>
</evidence>
<reference evidence="1" key="2">
    <citation type="submission" date="2020-08" db="EMBL/GenBank/DDBJ databases">
        <authorList>
            <person name="Chen M."/>
            <person name="Teng W."/>
            <person name="Zhao L."/>
            <person name="Hu C."/>
            <person name="Zhou Y."/>
            <person name="Han B."/>
            <person name="Song L."/>
            <person name="Shu W."/>
        </authorList>
    </citation>
    <scope>NUCLEOTIDE SEQUENCE</scope>
    <source>
        <strain evidence="1">FACHB-1277</strain>
    </source>
</reference>
<keyword evidence="2" id="KW-1185">Reference proteome</keyword>
<dbReference type="Proteomes" id="UP000631421">
    <property type="component" value="Unassembled WGS sequence"/>
</dbReference>
<gene>
    <name evidence="1" type="ORF">H6F44_02365</name>
</gene>
<dbReference type="RefSeq" id="WP_190349315.1">
    <property type="nucleotide sequence ID" value="NZ_JACJPY010000004.1"/>
</dbReference>
<protein>
    <submittedName>
        <fullName evidence="1">Uncharacterized protein</fullName>
    </submittedName>
</protein>
<dbReference type="EMBL" id="JACJPY010000004">
    <property type="protein sequence ID" value="MBD2148975.1"/>
    <property type="molecule type" value="Genomic_DNA"/>
</dbReference>
<reference evidence="1" key="1">
    <citation type="journal article" date="2015" name="ISME J.">
        <title>Draft Genome Sequence of Streptomyces incarnatus NRRL8089, which Produces the Nucleoside Antibiotic Sinefungin.</title>
        <authorList>
            <person name="Oshima K."/>
            <person name="Hattori M."/>
            <person name="Shimizu H."/>
            <person name="Fukuda K."/>
            <person name="Nemoto M."/>
            <person name="Inagaki K."/>
            <person name="Tamura T."/>
        </authorList>
    </citation>
    <scope>NUCLEOTIDE SEQUENCE</scope>
    <source>
        <strain evidence="1">FACHB-1277</strain>
    </source>
</reference>
<comment type="caution">
    <text evidence="1">The sequence shown here is derived from an EMBL/GenBank/DDBJ whole genome shotgun (WGS) entry which is preliminary data.</text>
</comment>